<dbReference type="EMBL" id="LO018304">
    <property type="protein sequence ID" value="CUM60293.1"/>
    <property type="molecule type" value="Genomic_DNA"/>
</dbReference>
<reference evidence="1" key="1">
    <citation type="submission" date="2015-09" db="EMBL/GenBank/DDBJ databases">
        <authorList>
            <person name="Jackson K.R."/>
            <person name="Lunt B.L."/>
            <person name="Fisher J.N.B."/>
            <person name="Gardner A.V."/>
            <person name="Bailey M.E."/>
            <person name="Deus L.M."/>
            <person name="Earl A.S."/>
            <person name="Gibby P.D."/>
            <person name="Hartmann K.A."/>
            <person name="Liu J.E."/>
            <person name="Manci A.M."/>
            <person name="Nielsen D.A."/>
            <person name="Solomon M.B."/>
            <person name="Breakwell D.P."/>
            <person name="Burnett S.H."/>
            <person name="Grose J.H."/>
        </authorList>
    </citation>
    <scope>NUCLEOTIDE SEQUENCE</scope>
    <source>
        <strain evidence="1">7805</strain>
    </source>
</reference>
<evidence type="ECO:0000313" key="1">
    <source>
        <dbReference type="EMBL" id="CUM60293.1"/>
    </source>
</evidence>
<dbReference type="AlphaFoldDB" id="A0A1J1JGQ1"/>
<proteinExistence type="predicted"/>
<gene>
    <name evidence="1" type="ORF">PLAM_2327</name>
</gene>
<accession>A0A1J1JGQ1</accession>
<organism evidence="1">
    <name type="scientific">Planktothrix agardhii</name>
    <name type="common">Oscillatoria agardhii</name>
    <dbReference type="NCBI Taxonomy" id="1160"/>
    <lineage>
        <taxon>Bacteria</taxon>
        <taxon>Bacillati</taxon>
        <taxon>Cyanobacteriota</taxon>
        <taxon>Cyanophyceae</taxon>
        <taxon>Oscillatoriophycideae</taxon>
        <taxon>Oscillatoriales</taxon>
        <taxon>Microcoleaceae</taxon>
        <taxon>Planktothrix</taxon>
    </lineage>
</organism>
<protein>
    <submittedName>
        <fullName evidence="1">Uncharacterized protein</fullName>
    </submittedName>
</protein>
<sequence length="49" mass="5483">MTPHLTNLVKFLGCLIMLNLKTCDNNSTPDANLTLRFSTMTAWLSLTNL</sequence>
<name>A0A1J1JGQ1_PLAAG</name>